<evidence type="ECO:0000313" key="2">
    <source>
        <dbReference type="Proteomes" id="UP001162992"/>
    </source>
</evidence>
<proteinExistence type="predicted"/>
<gene>
    <name evidence="1" type="ORF">O6H91_06G134600</name>
</gene>
<keyword evidence="2" id="KW-1185">Reference proteome</keyword>
<evidence type="ECO:0000313" key="1">
    <source>
        <dbReference type="EMBL" id="KAJ7554311.1"/>
    </source>
</evidence>
<protein>
    <submittedName>
        <fullName evidence="1">Uncharacterized protein</fullName>
    </submittedName>
</protein>
<dbReference type="EMBL" id="CM055097">
    <property type="protein sequence ID" value="KAJ7554311.1"/>
    <property type="molecule type" value="Genomic_DNA"/>
</dbReference>
<accession>A0ACC2DJ41</accession>
<organism evidence="1 2">
    <name type="scientific">Diphasiastrum complanatum</name>
    <name type="common">Issler's clubmoss</name>
    <name type="synonym">Lycopodium complanatum</name>
    <dbReference type="NCBI Taxonomy" id="34168"/>
    <lineage>
        <taxon>Eukaryota</taxon>
        <taxon>Viridiplantae</taxon>
        <taxon>Streptophyta</taxon>
        <taxon>Embryophyta</taxon>
        <taxon>Tracheophyta</taxon>
        <taxon>Lycopodiopsida</taxon>
        <taxon>Lycopodiales</taxon>
        <taxon>Lycopodiaceae</taxon>
        <taxon>Lycopodioideae</taxon>
        <taxon>Diphasiastrum</taxon>
    </lineage>
</organism>
<dbReference type="Proteomes" id="UP001162992">
    <property type="component" value="Chromosome 6"/>
</dbReference>
<sequence length="644" mass="73481">MRGRIKEEDSSVPLRKGPYFYYTKNLEGKQYKIHCRRAIYGGEGPGSFDEVMTPETAGPEEVLLDENEKALQSEFFIVQAVKVSPNHRRVAYNVDTKGDEFYTIHVFDIESKKLVGKPVIGATEQVEWVDDDTLVYVTQDDTRRPYKAWRHELHTEQSQDVCLYHEEDEEYFLDIISSESEEYLFVLSGSKMTSFILYMKKNSPAKELRYLTQRIKGIDTIATHRGGHFFIKQRSEDAFNSELLICPIEDVSKTSILIPHRESVKLDQVEVSRDHLIVYEREDGLENIIVYSLPKVGQPIENLANGRRLQFSETVYSILPKEFQFNSSILRYSYSSLRTPPSVYDYDMNTGESSLKKRQEVLGDFDIEHYEIVRRWACAEDGSNIPISIVYRKDLVKLDGTDPLLLYGYGSYEVVNEPSFRGESLSLLNRGIVFAIAHIRGGGEMGRKWYDDGKLFKKKNTFTDFICSAEYLLANKFGAKEKLCIHGRSAGGLLIGAVLTMKPDLFRCAIAEVAFVDVLTTMLDSSIPLTTAEYEEWGNPNIKDYYTYIKSYSPVDNVQARSYPDTLITGGLHDPRVGYWEPAKFVAKLREFKTDDNLLLLKCDMGAGHFSKSGRFDKLKEVAFVYAFILKSLGIVNCGDTISS</sequence>
<comment type="caution">
    <text evidence="1">The sequence shown here is derived from an EMBL/GenBank/DDBJ whole genome shotgun (WGS) entry which is preliminary data.</text>
</comment>
<reference evidence="2" key="1">
    <citation type="journal article" date="2024" name="Proc. Natl. Acad. Sci. U.S.A.">
        <title>Extraordinary preservation of gene collinearity over three hundred million years revealed in homosporous lycophytes.</title>
        <authorList>
            <person name="Li C."/>
            <person name="Wickell D."/>
            <person name="Kuo L.Y."/>
            <person name="Chen X."/>
            <person name="Nie B."/>
            <person name="Liao X."/>
            <person name="Peng D."/>
            <person name="Ji J."/>
            <person name="Jenkins J."/>
            <person name="Williams M."/>
            <person name="Shu S."/>
            <person name="Plott C."/>
            <person name="Barry K."/>
            <person name="Rajasekar S."/>
            <person name="Grimwood J."/>
            <person name="Han X."/>
            <person name="Sun S."/>
            <person name="Hou Z."/>
            <person name="He W."/>
            <person name="Dai G."/>
            <person name="Sun C."/>
            <person name="Schmutz J."/>
            <person name="Leebens-Mack J.H."/>
            <person name="Li F.W."/>
            <person name="Wang L."/>
        </authorList>
    </citation>
    <scope>NUCLEOTIDE SEQUENCE [LARGE SCALE GENOMIC DNA]</scope>
    <source>
        <strain evidence="2">cv. PW_Plant_1</strain>
    </source>
</reference>
<name>A0ACC2DJ41_DIPCM</name>